<protein>
    <submittedName>
        <fullName evidence="1">Carboxypeptidase-like regulatory domain-containing protein</fullName>
    </submittedName>
</protein>
<dbReference type="SUPFAM" id="SSF49464">
    <property type="entry name" value="Carboxypeptidase regulatory domain-like"/>
    <property type="match status" value="1"/>
</dbReference>
<dbReference type="Gene3D" id="2.60.40.1930">
    <property type="match status" value="1"/>
</dbReference>
<sequence>MIMKFAFPNKLAKLTLLILGMIVYGFLEAQVISGKVVDEKTGEALPFANVFINNTTLGSTTDIDGNFKISGSLPQNPEVVASFIGYFTKYRKVAFGGRNQVTVNFELTPKEDQLDEVSLSAKRDKAWERNLRKFERVFLAVPDDPFFKKNEILNPWVIDFEEGKAEGLGRYLAASSSEPITVANRALGYEIDYHLQEYLQTKNGFQYYGLVNFGEIETPPNADEQNWNESRNSAFFGSMRHLLYSLVRNEADSQGFEAFIVQNIASTQRTNDFDQEIGSSLLPLPLDSLVTAILPNGNFIMEWPGNVEVHFTKKYWPSTYYTNRSHPISWINAPNCRFEVDANGVLMDPRELILSGYVARERVARSLPHDFRPDLEDLKLLAEVDSSQIDRDKWNNLREKPYLTFNKPYYSPGETVWFSSRMIYQNSIFQDSLSRVLYVELLNDNKESVLIESFPIAMGLAKGQLQLPAGITPGNYTIRAYTNWMRNFPETDFFYKPLPLISEDREVLTSEGILTYDQSLEDIYLKLDTEITREELSNKASIGLSILDSDSTLLEGNFSISLIDADLATFIGEQHTIETAIDWIGTELAEYDFPEEKHNIEFGISLEGYFSDKKNKPLAVPLTVVLGEMEDFGIIKSDSTGYFWATGLSFTDSAEVAIAALNINRKSFGEVSISEKIRPSVSADLPKLQLETRSKSKMGQLDILDGDYFELEEFVLEDQKKETLEDKNYGYGPGDRSIGSEFLDRFPQLTLDGIVSMNMPGGGMGNYNWGLNAGEPLLIIDGNRYFTDAGETTNDVLRTFIAAEVESVEVYTFNAAQFGMAGFAGVIMVKTKKGSRNQENADRVFNSDEFQIFKMRGYTPVKEFPVQKVGSDIPESRPTIYWNPAAQTDSENETFNFSVNIPKSTKNMLLKIEGISSDGLPFYRVFEIPVN</sequence>
<keyword evidence="2" id="KW-1185">Reference proteome</keyword>
<dbReference type="SUPFAM" id="SSF56935">
    <property type="entry name" value="Porins"/>
    <property type="match status" value="1"/>
</dbReference>
<accession>A0A9X2T180</accession>
<name>A0A9X2T180_9BACT</name>
<comment type="caution">
    <text evidence="1">The sequence shown here is derived from an EMBL/GenBank/DDBJ whole genome shotgun (WGS) entry which is preliminary data.</text>
</comment>
<evidence type="ECO:0000313" key="2">
    <source>
        <dbReference type="Proteomes" id="UP001142175"/>
    </source>
</evidence>
<dbReference type="RefSeq" id="WP_258424299.1">
    <property type="nucleotide sequence ID" value="NZ_JANSUY010000014.1"/>
</dbReference>
<evidence type="ECO:0000313" key="1">
    <source>
        <dbReference type="EMBL" id="MCR9016458.1"/>
    </source>
</evidence>
<dbReference type="Gene3D" id="2.170.130.10">
    <property type="entry name" value="TonB-dependent receptor, plug domain"/>
    <property type="match status" value="1"/>
</dbReference>
<dbReference type="GO" id="GO:0004180">
    <property type="term" value="F:carboxypeptidase activity"/>
    <property type="evidence" value="ECO:0007669"/>
    <property type="project" value="UniProtKB-KW"/>
</dbReference>
<reference evidence="1" key="1">
    <citation type="submission" date="2022-08" db="EMBL/GenBank/DDBJ databases">
        <authorList>
            <person name="Zhang D."/>
        </authorList>
    </citation>
    <scope>NUCLEOTIDE SEQUENCE</scope>
    <source>
        <strain evidence="1">XJ19-11</strain>
    </source>
</reference>
<dbReference type="AlphaFoldDB" id="A0A9X2T180"/>
<keyword evidence="1" id="KW-0121">Carboxypeptidase</keyword>
<keyword evidence="1" id="KW-0378">Hydrolase</keyword>
<proteinExistence type="predicted"/>
<dbReference type="InterPro" id="IPR037066">
    <property type="entry name" value="Plug_dom_sf"/>
</dbReference>
<keyword evidence="1" id="KW-0645">Protease</keyword>
<dbReference type="EMBL" id="JANSUY010000014">
    <property type="protein sequence ID" value="MCR9016458.1"/>
    <property type="molecule type" value="Genomic_DNA"/>
</dbReference>
<gene>
    <name evidence="1" type="ORF">NU887_15555</name>
</gene>
<dbReference type="Proteomes" id="UP001142175">
    <property type="component" value="Unassembled WGS sequence"/>
</dbReference>
<dbReference type="Pfam" id="PF13715">
    <property type="entry name" value="CarbopepD_reg_2"/>
    <property type="match status" value="1"/>
</dbReference>
<organism evidence="1 2">
    <name type="scientific">Aquiflexum gelatinilyticum</name>
    <dbReference type="NCBI Taxonomy" id="2961943"/>
    <lineage>
        <taxon>Bacteria</taxon>
        <taxon>Pseudomonadati</taxon>
        <taxon>Bacteroidota</taxon>
        <taxon>Cytophagia</taxon>
        <taxon>Cytophagales</taxon>
        <taxon>Cyclobacteriaceae</taxon>
        <taxon>Aquiflexum</taxon>
    </lineage>
</organism>
<dbReference type="Gene3D" id="2.60.40.1120">
    <property type="entry name" value="Carboxypeptidase-like, regulatory domain"/>
    <property type="match status" value="1"/>
</dbReference>
<dbReference type="InterPro" id="IPR008969">
    <property type="entry name" value="CarboxyPept-like_regulatory"/>
</dbReference>